<dbReference type="InterPro" id="IPR019920">
    <property type="entry name" value="F420-binding_dom_put"/>
</dbReference>
<dbReference type="EMBL" id="JBHUCO010000056">
    <property type="protein sequence ID" value="MFD1523123.1"/>
    <property type="molecule type" value="Genomic_DNA"/>
</dbReference>
<dbReference type="PANTHER" id="PTHR35176:SF6">
    <property type="entry name" value="HEME OXYGENASE HI_0854-RELATED"/>
    <property type="match status" value="1"/>
</dbReference>
<accession>A0ABW4F6F1</accession>
<evidence type="ECO:0000256" key="1">
    <source>
        <dbReference type="ARBA" id="ARBA00023002"/>
    </source>
</evidence>
<dbReference type="InterPro" id="IPR052019">
    <property type="entry name" value="F420H2_bilvrd_red/Heme_oxyg"/>
</dbReference>
<dbReference type="NCBIfam" id="TIGR03618">
    <property type="entry name" value="Rv1155_F420"/>
    <property type="match status" value="1"/>
</dbReference>
<evidence type="ECO:0000313" key="3">
    <source>
        <dbReference type="EMBL" id="MFD1523123.1"/>
    </source>
</evidence>
<dbReference type="SUPFAM" id="SSF50475">
    <property type="entry name" value="FMN-binding split barrel"/>
    <property type="match status" value="1"/>
</dbReference>
<dbReference type="Gene3D" id="2.30.110.10">
    <property type="entry name" value="Electron Transport, Fmn-binding Protein, Chain A"/>
    <property type="match status" value="1"/>
</dbReference>
<dbReference type="PANTHER" id="PTHR35176">
    <property type="entry name" value="HEME OXYGENASE HI_0854-RELATED"/>
    <property type="match status" value="1"/>
</dbReference>
<dbReference type="RefSeq" id="WP_344726527.1">
    <property type="nucleotide sequence ID" value="NZ_BAAAUS010000039.1"/>
</dbReference>
<reference evidence="4" key="1">
    <citation type="journal article" date="2019" name="Int. J. Syst. Evol. Microbiol.">
        <title>The Global Catalogue of Microorganisms (GCM) 10K type strain sequencing project: providing services to taxonomists for standard genome sequencing and annotation.</title>
        <authorList>
            <consortium name="The Broad Institute Genomics Platform"/>
            <consortium name="The Broad Institute Genome Sequencing Center for Infectious Disease"/>
            <person name="Wu L."/>
            <person name="Ma J."/>
        </authorList>
    </citation>
    <scope>NUCLEOTIDE SEQUENCE [LARGE SCALE GENOMIC DNA]</scope>
    <source>
        <strain evidence="4">CCM 7043</strain>
    </source>
</reference>
<dbReference type="InterPro" id="IPR012349">
    <property type="entry name" value="Split_barrel_FMN-bd"/>
</dbReference>
<proteinExistence type="predicted"/>
<comment type="caution">
    <text evidence="3">The sequence shown here is derived from an EMBL/GenBank/DDBJ whole genome shotgun (WGS) entry which is preliminary data.</text>
</comment>
<gene>
    <name evidence="3" type="ORF">ACFSJD_36955</name>
</gene>
<feature type="domain" description="Pyridoxamine 5'-phosphate oxidase N-terminal" evidence="2">
    <location>
        <begin position="5"/>
        <end position="137"/>
    </location>
</feature>
<keyword evidence="1" id="KW-0560">Oxidoreductase</keyword>
<evidence type="ECO:0000313" key="4">
    <source>
        <dbReference type="Proteomes" id="UP001597114"/>
    </source>
</evidence>
<keyword evidence="4" id="KW-1185">Reference proteome</keyword>
<name>A0ABW4F6F1_9PSEU</name>
<protein>
    <submittedName>
        <fullName evidence="3">PPOX class F420-dependent oxidoreductase</fullName>
    </submittedName>
</protein>
<dbReference type="InterPro" id="IPR011576">
    <property type="entry name" value="Pyridox_Oxase_N"/>
</dbReference>
<evidence type="ECO:0000259" key="2">
    <source>
        <dbReference type="Pfam" id="PF01243"/>
    </source>
</evidence>
<dbReference type="Proteomes" id="UP001597114">
    <property type="component" value="Unassembled WGS sequence"/>
</dbReference>
<organism evidence="3 4">
    <name type="scientific">Pseudonocardia yunnanensis</name>
    <dbReference type="NCBI Taxonomy" id="58107"/>
    <lineage>
        <taxon>Bacteria</taxon>
        <taxon>Bacillati</taxon>
        <taxon>Actinomycetota</taxon>
        <taxon>Actinomycetes</taxon>
        <taxon>Pseudonocardiales</taxon>
        <taxon>Pseudonocardiaceae</taxon>
        <taxon>Pseudonocardia</taxon>
    </lineage>
</organism>
<sequence length="138" mass="15171">MGVELPQAAKDLLDGRTYVVLTTIRSDGGPQSVVTWASRDGNDVLITTRRGVAKEVNINRDPRVSVCFFDPGRPGEAYTVYGSATLSEEGADDLVAEHSGKYVSTRPDPVTYLRRKGNDFTSPNVVIRVTPEKVREHH</sequence>
<dbReference type="Pfam" id="PF01243">
    <property type="entry name" value="PNPOx_N"/>
    <property type="match status" value="1"/>
</dbReference>